<dbReference type="PANTHER" id="PTHR43304">
    <property type="entry name" value="PHYTOCHROME-LIKE PROTEIN CPH1"/>
    <property type="match status" value="1"/>
</dbReference>
<feature type="transmembrane region" description="Helical" evidence="13">
    <location>
        <begin position="9"/>
        <end position="28"/>
    </location>
</feature>
<dbReference type="PRINTS" id="PR00344">
    <property type="entry name" value="BCTRLSENSOR"/>
</dbReference>
<dbReference type="InterPro" id="IPR000014">
    <property type="entry name" value="PAS"/>
</dbReference>
<dbReference type="PANTHER" id="PTHR43304:SF1">
    <property type="entry name" value="PAC DOMAIN-CONTAINING PROTEIN"/>
    <property type="match status" value="1"/>
</dbReference>
<feature type="domain" description="PAS" evidence="15">
    <location>
        <begin position="523"/>
        <end position="576"/>
    </location>
</feature>
<keyword evidence="5" id="KW-0808">Transferase</keyword>
<dbReference type="InterPro" id="IPR036890">
    <property type="entry name" value="HATPase_C_sf"/>
</dbReference>
<comment type="subcellular location">
    <subcellularLocation>
        <location evidence="2">Membrane</location>
        <topology evidence="2">Multi-pass membrane protein</topology>
    </subcellularLocation>
</comment>
<evidence type="ECO:0000256" key="2">
    <source>
        <dbReference type="ARBA" id="ARBA00004141"/>
    </source>
</evidence>
<dbReference type="PROSITE" id="PS50113">
    <property type="entry name" value="PAC"/>
    <property type="match status" value="5"/>
</dbReference>
<dbReference type="Pfam" id="PF08448">
    <property type="entry name" value="PAS_4"/>
    <property type="match status" value="1"/>
</dbReference>
<evidence type="ECO:0000256" key="3">
    <source>
        <dbReference type="ARBA" id="ARBA00012438"/>
    </source>
</evidence>
<feature type="domain" description="PAC" evidence="16">
    <location>
        <begin position="721"/>
        <end position="773"/>
    </location>
</feature>
<dbReference type="PROSITE" id="PS50112">
    <property type="entry name" value="PAS"/>
    <property type="match status" value="4"/>
</dbReference>
<feature type="transmembrane region" description="Helical" evidence="13">
    <location>
        <begin position="40"/>
        <end position="73"/>
    </location>
</feature>
<evidence type="ECO:0000259" key="15">
    <source>
        <dbReference type="PROSITE" id="PS50112"/>
    </source>
</evidence>
<keyword evidence="10 13" id="KW-1133">Transmembrane helix</keyword>
<evidence type="ECO:0000256" key="1">
    <source>
        <dbReference type="ARBA" id="ARBA00000085"/>
    </source>
</evidence>
<dbReference type="Pfam" id="PF13426">
    <property type="entry name" value="PAS_9"/>
    <property type="match status" value="2"/>
</dbReference>
<dbReference type="CDD" id="cd16922">
    <property type="entry name" value="HATPase_EvgS-ArcB-TorS-like"/>
    <property type="match status" value="1"/>
</dbReference>
<name>A0ABV0KMI1_9CYAN</name>
<dbReference type="EC" id="2.7.13.3" evidence="3"/>
<dbReference type="Pfam" id="PF13493">
    <property type="entry name" value="DUF4118"/>
    <property type="match status" value="1"/>
</dbReference>
<feature type="domain" description="PAC" evidence="16">
    <location>
        <begin position="601"/>
        <end position="651"/>
    </location>
</feature>
<dbReference type="Pfam" id="PF00512">
    <property type="entry name" value="HisKA"/>
    <property type="match status" value="1"/>
</dbReference>
<evidence type="ECO:0000256" key="12">
    <source>
        <dbReference type="ARBA" id="ARBA00023136"/>
    </source>
</evidence>
<dbReference type="SUPFAM" id="SSF47384">
    <property type="entry name" value="Homodimeric domain of signal transducing histidine kinase"/>
    <property type="match status" value="1"/>
</dbReference>
<gene>
    <name evidence="17" type="ORF">NDI38_13745</name>
</gene>
<evidence type="ECO:0000256" key="6">
    <source>
        <dbReference type="ARBA" id="ARBA00022692"/>
    </source>
</evidence>
<keyword evidence="8" id="KW-0418">Kinase</keyword>
<evidence type="ECO:0000259" key="14">
    <source>
        <dbReference type="PROSITE" id="PS50109"/>
    </source>
</evidence>
<organism evidence="17 18">
    <name type="scientific">Stenomitos frigidus AS-A4</name>
    <dbReference type="NCBI Taxonomy" id="2933935"/>
    <lineage>
        <taxon>Bacteria</taxon>
        <taxon>Bacillati</taxon>
        <taxon>Cyanobacteriota</taxon>
        <taxon>Cyanophyceae</taxon>
        <taxon>Leptolyngbyales</taxon>
        <taxon>Leptolyngbyaceae</taxon>
        <taxon>Stenomitos</taxon>
    </lineage>
</organism>
<dbReference type="InterPro" id="IPR000700">
    <property type="entry name" value="PAS-assoc_C"/>
</dbReference>
<keyword evidence="7" id="KW-0547">Nucleotide-binding</keyword>
<comment type="catalytic activity">
    <reaction evidence="1">
        <text>ATP + protein L-histidine = ADP + protein N-phospho-L-histidine.</text>
        <dbReference type="EC" id="2.7.13.3"/>
    </reaction>
</comment>
<keyword evidence="18" id="KW-1185">Reference proteome</keyword>
<evidence type="ECO:0000256" key="5">
    <source>
        <dbReference type="ARBA" id="ARBA00022679"/>
    </source>
</evidence>
<evidence type="ECO:0000256" key="10">
    <source>
        <dbReference type="ARBA" id="ARBA00022989"/>
    </source>
</evidence>
<dbReference type="InterPro" id="IPR013655">
    <property type="entry name" value="PAS_fold_3"/>
</dbReference>
<dbReference type="InterPro" id="IPR005467">
    <property type="entry name" value="His_kinase_dom"/>
</dbReference>
<dbReference type="InterPro" id="IPR038318">
    <property type="entry name" value="KdpD_sf"/>
</dbReference>
<evidence type="ECO:0000313" key="18">
    <source>
        <dbReference type="Proteomes" id="UP001476950"/>
    </source>
</evidence>
<feature type="domain" description="PAC" evidence="16">
    <location>
        <begin position="470"/>
        <end position="522"/>
    </location>
</feature>
<dbReference type="Proteomes" id="UP001476950">
    <property type="component" value="Unassembled WGS sequence"/>
</dbReference>
<dbReference type="SMART" id="SM00387">
    <property type="entry name" value="HATPase_c"/>
    <property type="match status" value="1"/>
</dbReference>
<keyword evidence="12 13" id="KW-0472">Membrane</keyword>
<dbReference type="Pfam" id="PF02518">
    <property type="entry name" value="HATPase_c"/>
    <property type="match status" value="1"/>
</dbReference>
<evidence type="ECO:0000313" key="17">
    <source>
        <dbReference type="EMBL" id="MEP1059504.1"/>
    </source>
</evidence>
<feature type="domain" description="PAC" evidence="16">
    <location>
        <begin position="200"/>
        <end position="252"/>
    </location>
</feature>
<dbReference type="EMBL" id="JAMPLM010000011">
    <property type="protein sequence ID" value="MEP1059504.1"/>
    <property type="molecule type" value="Genomic_DNA"/>
</dbReference>
<dbReference type="Gene3D" id="3.30.565.10">
    <property type="entry name" value="Histidine kinase-like ATPase, C-terminal domain"/>
    <property type="match status" value="1"/>
</dbReference>
<feature type="domain" description="PAS" evidence="15">
    <location>
        <begin position="150"/>
        <end position="197"/>
    </location>
</feature>
<dbReference type="Gene3D" id="1.20.120.620">
    <property type="entry name" value="Backbone structure of the membrane domain of e. Coli histidine kinase receptor kdpd"/>
    <property type="match status" value="1"/>
</dbReference>
<reference evidence="17 18" key="1">
    <citation type="submission" date="2022-04" db="EMBL/GenBank/DDBJ databases">
        <title>Positive selection, recombination, and allopatry shape intraspecific diversity of widespread and dominant cyanobacteria.</title>
        <authorList>
            <person name="Wei J."/>
            <person name="Shu W."/>
            <person name="Hu C."/>
        </authorList>
    </citation>
    <scope>NUCLEOTIDE SEQUENCE [LARGE SCALE GENOMIC DNA]</scope>
    <source>
        <strain evidence="17 18">AS-A4</strain>
    </source>
</reference>
<dbReference type="SMART" id="SM00086">
    <property type="entry name" value="PAC"/>
    <property type="match status" value="5"/>
</dbReference>
<evidence type="ECO:0000256" key="4">
    <source>
        <dbReference type="ARBA" id="ARBA00022553"/>
    </source>
</evidence>
<dbReference type="CDD" id="cd00082">
    <property type="entry name" value="HisKA"/>
    <property type="match status" value="1"/>
</dbReference>
<dbReference type="Pfam" id="PF00989">
    <property type="entry name" value="PAS"/>
    <property type="match status" value="1"/>
</dbReference>
<evidence type="ECO:0000256" key="13">
    <source>
        <dbReference type="SAM" id="Phobius"/>
    </source>
</evidence>
<dbReference type="RefSeq" id="WP_190446472.1">
    <property type="nucleotide sequence ID" value="NZ_JAMPLM010000011.1"/>
</dbReference>
<keyword evidence="11" id="KW-0902">Two-component regulatory system</keyword>
<dbReference type="InterPro" id="IPR013656">
    <property type="entry name" value="PAS_4"/>
</dbReference>
<dbReference type="Pfam" id="PF08447">
    <property type="entry name" value="PAS_3"/>
    <property type="match status" value="1"/>
</dbReference>
<feature type="domain" description="PAS" evidence="15">
    <location>
        <begin position="397"/>
        <end position="442"/>
    </location>
</feature>
<feature type="domain" description="PAC" evidence="16">
    <location>
        <begin position="326"/>
        <end position="378"/>
    </location>
</feature>
<dbReference type="PROSITE" id="PS50109">
    <property type="entry name" value="HIS_KIN"/>
    <property type="match status" value="1"/>
</dbReference>
<sequence>MSSTVDRRVITYGVAVGATAIALLLTLWLKPFLSQTIAAFFYLAVLVSCWFGGVRPGIVTTILAALSLSYFLLPPLDQLPVKGSSACVSLGVFITVASLINLLTNLQRTNQRKLDQLNHQLQEANVQALRTALAAACVGTWHWNLVTGDITWSPEHEQLFGLEPGTFDGRYETFNERVHPDDRVSVTDAVQQALEQRTAYHLEYRVVWADGSVHWVEGRGEAVYDAANQPVQMSGTIVDITARKQDQVARERSEQHLRAIFEAEPECVKVITADGILQAMNPAGLAMLEVDHLDQVIGQNVCPLIEPSFRQAFLAFTQQVTQGQPGVLEFEIIGLKGTHRWLESHAVPLNFQDEAGIQVLAITRDVTDRKRIATALQQANQTLEQQVQERTAELKHRADEVQDLYDKAPCGYHSLDAEGRFVRINDIELQWLGYERHEILGKLFSDLLTSPSVQTFQEHFSKFKEVGWVRNLEFELICKDGSLLSVNLNSTAIYDESGNYVMSRSTLFDTRDRKRTEAALTASQARFAGIVEIANDAIISIDAQQQITLFNKGAEKIFGYAAAEVLGQPLSLLLPERFAQSHPRHISGFTQAPEIARQMGERSELSGLRKDGSEFPAEASISRLTLGNERIFTAILRDISDRKQAEAAQARLAAIVASSQDAIISKTLDGVIVSWNASAEKLFGYSATEAIGQYIGLIIPSDRLGEEVRLLTQIRRGDLIQQYETVRQRKDGTLIDIALTLSPVRDAKGTIVGASKIARDITEQRALDRMKTEFISIVSHELRTPLTAIRGSLGLILRGVYDKKPDKKHRMIEIAAQQSDRLVRLVNDILDLQRLESGKMKLSLQACDAAALMQQAADTMRAYAEEHHIQLNVVPLSASVWAAPDTIIQILTNLLSNAIKFSPAGGQIWLSAEPQLQVEGTGKKEAPACPSVRFAVKDLGRGIPSDKLETVFERFQQVDASDSRDKGGTGLGLAICRKMIEQHGGRIWVESRLGEGSTFYFTLPMVDEDARVKGTECQPNVYS</sequence>
<dbReference type="SMART" id="SM00388">
    <property type="entry name" value="HisKA"/>
    <property type="match status" value="1"/>
</dbReference>
<dbReference type="InterPro" id="IPR013767">
    <property type="entry name" value="PAS_fold"/>
</dbReference>
<dbReference type="InterPro" id="IPR035965">
    <property type="entry name" value="PAS-like_dom_sf"/>
</dbReference>
<dbReference type="SUPFAM" id="SSF55874">
    <property type="entry name" value="ATPase domain of HSP90 chaperone/DNA topoisomerase II/histidine kinase"/>
    <property type="match status" value="1"/>
</dbReference>
<dbReference type="InterPro" id="IPR001610">
    <property type="entry name" value="PAC"/>
</dbReference>
<dbReference type="SMART" id="SM00091">
    <property type="entry name" value="PAS"/>
    <property type="match status" value="5"/>
</dbReference>
<dbReference type="InterPro" id="IPR036097">
    <property type="entry name" value="HisK_dim/P_sf"/>
</dbReference>
<dbReference type="Gene3D" id="3.30.450.20">
    <property type="entry name" value="PAS domain"/>
    <property type="match status" value="5"/>
</dbReference>
<evidence type="ECO:0000256" key="9">
    <source>
        <dbReference type="ARBA" id="ARBA00022840"/>
    </source>
</evidence>
<evidence type="ECO:0000256" key="11">
    <source>
        <dbReference type="ARBA" id="ARBA00023012"/>
    </source>
</evidence>
<accession>A0ABV0KMI1</accession>
<keyword evidence="9" id="KW-0067">ATP-binding</keyword>
<feature type="transmembrane region" description="Helical" evidence="13">
    <location>
        <begin position="85"/>
        <end position="103"/>
    </location>
</feature>
<protein>
    <recommendedName>
        <fullName evidence="3">histidine kinase</fullName>
        <ecNumber evidence="3">2.7.13.3</ecNumber>
    </recommendedName>
</protein>
<feature type="domain" description="Histidine kinase" evidence="14">
    <location>
        <begin position="777"/>
        <end position="1007"/>
    </location>
</feature>
<comment type="caution">
    <text evidence="17">The sequence shown here is derived from an EMBL/GenBank/DDBJ whole genome shotgun (WGS) entry which is preliminary data.</text>
</comment>
<evidence type="ECO:0000259" key="16">
    <source>
        <dbReference type="PROSITE" id="PS50113"/>
    </source>
</evidence>
<evidence type="ECO:0000256" key="8">
    <source>
        <dbReference type="ARBA" id="ARBA00022777"/>
    </source>
</evidence>
<dbReference type="SUPFAM" id="SSF55785">
    <property type="entry name" value="PYP-like sensor domain (PAS domain)"/>
    <property type="match status" value="5"/>
</dbReference>
<dbReference type="CDD" id="cd00130">
    <property type="entry name" value="PAS"/>
    <property type="match status" value="5"/>
</dbReference>
<dbReference type="NCBIfam" id="TIGR00229">
    <property type="entry name" value="sensory_box"/>
    <property type="match status" value="5"/>
</dbReference>
<feature type="domain" description="PAS" evidence="15">
    <location>
        <begin position="648"/>
        <end position="703"/>
    </location>
</feature>
<dbReference type="Gene3D" id="1.10.287.130">
    <property type="match status" value="1"/>
</dbReference>
<dbReference type="InterPro" id="IPR025201">
    <property type="entry name" value="KdpD_TM"/>
</dbReference>
<proteinExistence type="predicted"/>
<keyword evidence="4" id="KW-0597">Phosphoprotein</keyword>
<keyword evidence="6 13" id="KW-0812">Transmembrane</keyword>
<dbReference type="InterPro" id="IPR003594">
    <property type="entry name" value="HATPase_dom"/>
</dbReference>
<evidence type="ECO:0000256" key="7">
    <source>
        <dbReference type="ARBA" id="ARBA00022741"/>
    </source>
</evidence>
<dbReference type="Gene3D" id="2.10.70.100">
    <property type="match status" value="1"/>
</dbReference>
<dbReference type="InterPro" id="IPR003661">
    <property type="entry name" value="HisK_dim/P_dom"/>
</dbReference>
<dbReference type="InterPro" id="IPR004358">
    <property type="entry name" value="Sig_transdc_His_kin-like_C"/>
</dbReference>
<dbReference type="InterPro" id="IPR052162">
    <property type="entry name" value="Sensor_kinase/Photoreceptor"/>
</dbReference>